<reference evidence="3 4" key="1">
    <citation type="submission" date="2017-06" db="EMBL/GenBank/DDBJ databases">
        <authorList>
            <consortium name="Pathogen Informatics"/>
        </authorList>
    </citation>
    <scope>NUCLEOTIDE SEQUENCE [LARGE SCALE GENOMIC DNA]</scope>
    <source>
        <strain evidence="3 4">NCTC13039</strain>
    </source>
</reference>
<dbReference type="Proteomes" id="UP000242637">
    <property type="component" value="Chromosome 1"/>
</dbReference>
<organism evidence="3 4">
    <name type="scientific">Dermatophilus congolensis</name>
    <dbReference type="NCBI Taxonomy" id="1863"/>
    <lineage>
        <taxon>Bacteria</taxon>
        <taxon>Bacillati</taxon>
        <taxon>Actinomycetota</taxon>
        <taxon>Actinomycetes</taxon>
        <taxon>Micrococcales</taxon>
        <taxon>Dermatophilaceae</taxon>
        <taxon>Dermatophilus</taxon>
    </lineage>
</organism>
<feature type="region of interest" description="Disordered" evidence="1">
    <location>
        <begin position="27"/>
        <end position="59"/>
    </location>
</feature>
<sequence>MNRRFTLRAAATILVLPLALSACGNGGSSSDIGNTGQNNSSAQSQGAGGPFNSQPGASVDKDTFVEKINKGMLAAGTYKISTKTTMPGSEMALNGYVDGREQGKPKFKGTVSTGGQTMNMIMANQNVYVQLAGLTGDKYIKTPLEDLLHSNGGNLSDMLDLSKQLQAQKAAIQSVTYVGQSNDSGTQIFQYKVKLDPHAAASLATGAPHAHPTAGAEKHQHDYFLDANGLLHKMNIDIAGAKSETTFSEYGKSVTITAPPTSEVTTMPALGGIKKPQSPAAQEK</sequence>
<dbReference type="RefSeq" id="WP_028327008.1">
    <property type="nucleotide sequence ID" value="NZ_LT906453.1"/>
</dbReference>
<dbReference type="PROSITE" id="PS51257">
    <property type="entry name" value="PROKAR_LIPOPROTEIN"/>
    <property type="match status" value="1"/>
</dbReference>
<proteinExistence type="predicted"/>
<protein>
    <recommendedName>
        <fullName evidence="5">Lipoprotein</fullName>
    </recommendedName>
</protein>
<dbReference type="EMBL" id="LT906453">
    <property type="protein sequence ID" value="SNV20634.1"/>
    <property type="molecule type" value="Genomic_DNA"/>
</dbReference>
<evidence type="ECO:0000313" key="4">
    <source>
        <dbReference type="Proteomes" id="UP000242637"/>
    </source>
</evidence>
<feature type="region of interest" description="Disordered" evidence="1">
    <location>
        <begin position="259"/>
        <end position="284"/>
    </location>
</feature>
<evidence type="ECO:0000256" key="1">
    <source>
        <dbReference type="SAM" id="MobiDB-lite"/>
    </source>
</evidence>
<dbReference type="Gene3D" id="2.50.20.20">
    <property type="match status" value="1"/>
</dbReference>
<feature type="chain" id="PRO_5038595918" description="Lipoprotein" evidence="2">
    <location>
        <begin position="25"/>
        <end position="284"/>
    </location>
</feature>
<accession>A0A239VGB5</accession>
<dbReference type="AlphaFoldDB" id="A0A239VGB5"/>
<evidence type="ECO:0000313" key="3">
    <source>
        <dbReference type="EMBL" id="SNV20634.1"/>
    </source>
</evidence>
<evidence type="ECO:0008006" key="5">
    <source>
        <dbReference type="Google" id="ProtNLM"/>
    </source>
</evidence>
<dbReference type="KEGG" id="dco:SAMEA4475696_1063"/>
<dbReference type="OrthoDB" id="3781094at2"/>
<name>A0A239VGB5_9MICO</name>
<gene>
    <name evidence="3" type="ORF">SAMEA4475696_01063</name>
</gene>
<keyword evidence="2" id="KW-0732">Signal</keyword>
<dbReference type="GeneID" id="63459301"/>
<dbReference type="SUPFAM" id="SSF89392">
    <property type="entry name" value="Prokaryotic lipoproteins and lipoprotein localization factors"/>
    <property type="match status" value="1"/>
</dbReference>
<feature type="compositionally biased region" description="Polar residues" evidence="1">
    <location>
        <begin position="28"/>
        <end position="56"/>
    </location>
</feature>
<feature type="signal peptide" evidence="2">
    <location>
        <begin position="1"/>
        <end position="24"/>
    </location>
</feature>
<dbReference type="InterPro" id="IPR029046">
    <property type="entry name" value="LolA/LolB/LppX"/>
</dbReference>
<keyword evidence="4" id="KW-1185">Reference proteome</keyword>
<evidence type="ECO:0000256" key="2">
    <source>
        <dbReference type="SAM" id="SignalP"/>
    </source>
</evidence>